<dbReference type="PANTHER" id="PTHR33966:SF1">
    <property type="entry name" value="PROTEIN ODR-4 HOMOLOG"/>
    <property type="match status" value="1"/>
</dbReference>
<evidence type="ECO:0000256" key="5">
    <source>
        <dbReference type="ARBA" id="ARBA00022692"/>
    </source>
</evidence>
<comment type="function">
    <text evidence="1">May play a role in the trafficking of a subset of G-protein coupled receptors.</text>
</comment>
<proteinExistence type="inferred from homology"/>
<protein>
    <recommendedName>
        <fullName evidence="4">Protein odr-4 homolog</fullName>
    </recommendedName>
</protein>
<evidence type="ECO:0000313" key="8">
    <source>
        <dbReference type="Ensembl" id="ENSSRHP00000033571.1"/>
    </source>
</evidence>
<gene>
    <name evidence="8" type="primary">LOC107718140</name>
</gene>
<evidence type="ECO:0000256" key="6">
    <source>
        <dbReference type="ARBA" id="ARBA00022989"/>
    </source>
</evidence>
<keyword evidence="5" id="KW-0812">Transmembrane</keyword>
<sequence length="531" mass="58638">MGRSYFVDETVEEYLVGLQTAPRSCLTGLLAGQSSPQRDFVVLAVQTPHRESEGQPKASRGVSPLDDIDVEWVTEHAKQVSRMLPGGLCILGLFLVTPPELSKDAQNALKRLIFAMDKYITKGRLWELSEEDVTDQVTLHICSKTKKTVCKTFDVKDPKSSAKPADWKYQTGVSSSWPMLTCSVEVDVQIPVSSDITDKCMKDGLRRWTKQIEAAYCLINGRQALDDSELSSGQKKNPKTTHRQTLPARIFVTDEQSELDERSSALVQVCSGSVKVRGVVYCRAYIHNNKPKARHAAQAIKRDIINTVCSRVEMFLEDLLIDEGSHKGLCSGQQALPRRVFAPMPISGLSVCDYMFPDESTADVAERLKEMLDCETPEEDIDTGLEGNQLFSDVSGSEITDSPSDDSSKHVISEVQAENPKNQKAPQYYAAFSSSSGLAANSFSGSRPYSFRKFSTSMAKNSSLRCFVIDMKLPSSSPALYTSRAGRTSSEKRSPAPVAEARIRQNLTVEYSAARQVKQLLRASHPLIPSS</sequence>
<accession>A0A673I496</accession>
<evidence type="ECO:0000256" key="4">
    <source>
        <dbReference type="ARBA" id="ARBA00020550"/>
    </source>
</evidence>
<evidence type="ECO:0000313" key="9">
    <source>
        <dbReference type="Proteomes" id="UP000472270"/>
    </source>
</evidence>
<keyword evidence="9" id="KW-1185">Reference proteome</keyword>
<dbReference type="Proteomes" id="UP000472270">
    <property type="component" value="Unassembled WGS sequence"/>
</dbReference>
<keyword evidence="6" id="KW-1133">Transmembrane helix</keyword>
<reference evidence="8" key="2">
    <citation type="submission" date="2025-09" db="UniProtKB">
        <authorList>
            <consortium name="Ensembl"/>
        </authorList>
    </citation>
    <scope>IDENTIFICATION</scope>
</reference>
<dbReference type="Pfam" id="PF14778">
    <property type="entry name" value="ODR4-like"/>
    <property type="match status" value="1"/>
</dbReference>
<reference evidence="8" key="1">
    <citation type="submission" date="2025-08" db="UniProtKB">
        <authorList>
            <consortium name="Ensembl"/>
        </authorList>
    </citation>
    <scope>IDENTIFICATION</scope>
</reference>
<dbReference type="GO" id="GO:0012505">
    <property type="term" value="C:endomembrane system"/>
    <property type="evidence" value="ECO:0007669"/>
    <property type="project" value="TreeGrafter"/>
</dbReference>
<dbReference type="GO" id="GO:0016020">
    <property type="term" value="C:membrane"/>
    <property type="evidence" value="ECO:0007669"/>
    <property type="project" value="UniProtKB-SubCell"/>
</dbReference>
<evidence type="ECO:0000256" key="7">
    <source>
        <dbReference type="ARBA" id="ARBA00023136"/>
    </source>
</evidence>
<dbReference type="GO" id="GO:0008104">
    <property type="term" value="P:intracellular protein localization"/>
    <property type="evidence" value="ECO:0007669"/>
    <property type="project" value="TreeGrafter"/>
</dbReference>
<evidence type="ECO:0000256" key="2">
    <source>
        <dbReference type="ARBA" id="ARBA00004370"/>
    </source>
</evidence>
<dbReference type="PANTHER" id="PTHR33966">
    <property type="entry name" value="PROTEIN ODR-4 HOMOLOG"/>
    <property type="match status" value="1"/>
</dbReference>
<dbReference type="AlphaFoldDB" id="A0A673I496"/>
<keyword evidence="7" id="KW-0472">Membrane</keyword>
<dbReference type="InterPro" id="IPR029454">
    <property type="entry name" value="ODR-4-like"/>
</dbReference>
<evidence type="ECO:0000256" key="1">
    <source>
        <dbReference type="ARBA" id="ARBA00003891"/>
    </source>
</evidence>
<comment type="similarity">
    <text evidence="3">Belongs to the ODR-4 family.</text>
</comment>
<comment type="subcellular location">
    <subcellularLocation>
        <location evidence="2">Membrane</location>
    </subcellularLocation>
</comment>
<evidence type="ECO:0000256" key="3">
    <source>
        <dbReference type="ARBA" id="ARBA00010131"/>
    </source>
</evidence>
<dbReference type="Ensembl" id="ENSSRHT00000034542.1">
    <property type="protein sequence ID" value="ENSSRHP00000033571.1"/>
    <property type="gene ID" value="ENSSRHG00000017261.1"/>
</dbReference>
<name>A0A673I496_9TELE</name>
<organism evidence="8 9">
    <name type="scientific">Sinocyclocheilus rhinocerous</name>
    <dbReference type="NCBI Taxonomy" id="307959"/>
    <lineage>
        <taxon>Eukaryota</taxon>
        <taxon>Metazoa</taxon>
        <taxon>Chordata</taxon>
        <taxon>Craniata</taxon>
        <taxon>Vertebrata</taxon>
        <taxon>Euteleostomi</taxon>
        <taxon>Actinopterygii</taxon>
        <taxon>Neopterygii</taxon>
        <taxon>Teleostei</taxon>
        <taxon>Ostariophysi</taxon>
        <taxon>Cypriniformes</taxon>
        <taxon>Cyprinidae</taxon>
        <taxon>Cyprininae</taxon>
        <taxon>Sinocyclocheilus</taxon>
    </lineage>
</organism>